<sequence>MAGRRGSAAVRLLLLGLLTLGVVGMHTLGHPSSHHPPEMGTQAVPAHSSHGSEHADPATAGSAQVNATGNDARSIAPGRHHTVTSHKSGDRGMGLDPLSVCLGVLTVLGLIIALRLARLRRDEGIVPRRRVGVGIGGSGTRGPPGRPAVGLHLADLSVQRI</sequence>
<protein>
    <submittedName>
        <fullName evidence="3">Uncharacterized protein</fullName>
    </submittedName>
</protein>
<accession>A0A1H1YBQ8</accession>
<evidence type="ECO:0000313" key="4">
    <source>
        <dbReference type="Proteomes" id="UP000198983"/>
    </source>
</evidence>
<gene>
    <name evidence="3" type="ORF">SAMN04489717_5398</name>
</gene>
<keyword evidence="2" id="KW-0472">Membrane</keyword>
<feature type="compositionally biased region" description="Polar residues" evidence="1">
    <location>
        <begin position="61"/>
        <end position="71"/>
    </location>
</feature>
<keyword evidence="2" id="KW-1133">Transmembrane helix</keyword>
<organism evidence="3 4">
    <name type="scientific">Actinopolymorpha singaporensis</name>
    <dbReference type="NCBI Taxonomy" id="117157"/>
    <lineage>
        <taxon>Bacteria</taxon>
        <taxon>Bacillati</taxon>
        <taxon>Actinomycetota</taxon>
        <taxon>Actinomycetes</taxon>
        <taxon>Propionibacteriales</taxon>
        <taxon>Actinopolymorphaceae</taxon>
        <taxon>Actinopolymorpha</taxon>
    </lineage>
</organism>
<dbReference type="OrthoDB" id="9980066at2"/>
<name>A0A1H1YBQ8_9ACTN</name>
<reference evidence="3 4" key="1">
    <citation type="submission" date="2016-10" db="EMBL/GenBank/DDBJ databases">
        <authorList>
            <person name="de Groot N.N."/>
        </authorList>
    </citation>
    <scope>NUCLEOTIDE SEQUENCE [LARGE SCALE GENOMIC DNA]</scope>
    <source>
        <strain evidence="3 4">DSM 22024</strain>
    </source>
</reference>
<dbReference type="AlphaFoldDB" id="A0A1H1YBQ8"/>
<dbReference type="Proteomes" id="UP000198983">
    <property type="component" value="Chromosome I"/>
</dbReference>
<feature type="transmembrane region" description="Helical" evidence="2">
    <location>
        <begin position="97"/>
        <end position="117"/>
    </location>
</feature>
<dbReference type="STRING" id="117157.SAMN04489717_5398"/>
<keyword evidence="2" id="KW-0812">Transmembrane</keyword>
<evidence type="ECO:0000313" key="3">
    <source>
        <dbReference type="EMBL" id="SDT18719.1"/>
    </source>
</evidence>
<keyword evidence="4" id="KW-1185">Reference proteome</keyword>
<feature type="region of interest" description="Disordered" evidence="1">
    <location>
        <begin position="29"/>
        <end position="91"/>
    </location>
</feature>
<dbReference type="EMBL" id="LT629732">
    <property type="protein sequence ID" value="SDT18719.1"/>
    <property type="molecule type" value="Genomic_DNA"/>
</dbReference>
<dbReference type="RefSeq" id="WP_092656302.1">
    <property type="nucleotide sequence ID" value="NZ_LT629732.1"/>
</dbReference>
<evidence type="ECO:0000256" key="2">
    <source>
        <dbReference type="SAM" id="Phobius"/>
    </source>
</evidence>
<evidence type="ECO:0000256" key="1">
    <source>
        <dbReference type="SAM" id="MobiDB-lite"/>
    </source>
</evidence>
<proteinExistence type="predicted"/>